<protein>
    <submittedName>
        <fullName evidence="1">Uncharacterized protein</fullName>
    </submittedName>
</protein>
<dbReference type="AlphaFoldDB" id="A0A165DKA3"/>
<dbReference type="Proteomes" id="UP000077266">
    <property type="component" value="Unassembled WGS sequence"/>
</dbReference>
<gene>
    <name evidence="1" type="ORF">EXIGLDRAFT_278539</name>
</gene>
<accession>A0A165DKA3</accession>
<dbReference type="EMBL" id="KV426212">
    <property type="protein sequence ID" value="KZV84751.1"/>
    <property type="molecule type" value="Genomic_DNA"/>
</dbReference>
<dbReference type="InParanoid" id="A0A165DKA3"/>
<evidence type="ECO:0000313" key="2">
    <source>
        <dbReference type="Proteomes" id="UP000077266"/>
    </source>
</evidence>
<reference evidence="1 2" key="1">
    <citation type="journal article" date="2016" name="Mol. Biol. Evol.">
        <title>Comparative Genomics of Early-Diverging Mushroom-Forming Fungi Provides Insights into the Origins of Lignocellulose Decay Capabilities.</title>
        <authorList>
            <person name="Nagy L.G."/>
            <person name="Riley R."/>
            <person name="Tritt A."/>
            <person name="Adam C."/>
            <person name="Daum C."/>
            <person name="Floudas D."/>
            <person name="Sun H."/>
            <person name="Yadav J.S."/>
            <person name="Pangilinan J."/>
            <person name="Larsson K.H."/>
            <person name="Matsuura K."/>
            <person name="Barry K."/>
            <person name="Labutti K."/>
            <person name="Kuo R."/>
            <person name="Ohm R.A."/>
            <person name="Bhattacharya S.S."/>
            <person name="Shirouzu T."/>
            <person name="Yoshinaga Y."/>
            <person name="Martin F.M."/>
            <person name="Grigoriev I.V."/>
            <person name="Hibbett D.S."/>
        </authorList>
    </citation>
    <scope>NUCLEOTIDE SEQUENCE [LARGE SCALE GENOMIC DNA]</scope>
    <source>
        <strain evidence="1 2">HHB12029</strain>
    </source>
</reference>
<proteinExistence type="predicted"/>
<keyword evidence="2" id="KW-1185">Reference proteome</keyword>
<evidence type="ECO:0000313" key="1">
    <source>
        <dbReference type="EMBL" id="KZV84751.1"/>
    </source>
</evidence>
<organism evidence="1 2">
    <name type="scientific">Exidia glandulosa HHB12029</name>
    <dbReference type="NCBI Taxonomy" id="1314781"/>
    <lineage>
        <taxon>Eukaryota</taxon>
        <taxon>Fungi</taxon>
        <taxon>Dikarya</taxon>
        <taxon>Basidiomycota</taxon>
        <taxon>Agaricomycotina</taxon>
        <taxon>Agaricomycetes</taxon>
        <taxon>Auriculariales</taxon>
        <taxon>Exidiaceae</taxon>
        <taxon>Exidia</taxon>
    </lineage>
</organism>
<sequence length="272" mass="30680">MPAHRERFSTSWLSGPGHVHALTQMRSLPSLIRLPRSLSLPLSSRQLRCTIIPFLLFLPAACFWPDISSTPFSLAWLKFVNAFLRERAWERQGVTLDSRPALWRVRTSVTTAGANGCRGSCRALTSSFTCPVPPLHLRIPVLKHATGALRTHQRVRESRLSVWSFVGYCSTFPLRLAYGLGRGSLTQPEVSETVSRFSRINFLFYRSLVLGSIQFPVVGMFVRRSGCWDRQCLCPPPHRSNLHSFCSPAACICTTSDSVRWEWSNHCMTGDQ</sequence>
<name>A0A165DKA3_EXIGL</name>